<feature type="transmembrane region" description="Helical" evidence="1">
    <location>
        <begin position="12"/>
        <end position="30"/>
    </location>
</feature>
<protein>
    <recommendedName>
        <fullName evidence="3">Heat-shock protein</fullName>
    </recommendedName>
</protein>
<feature type="transmembrane region" description="Helical" evidence="1">
    <location>
        <begin position="42"/>
        <end position="61"/>
    </location>
</feature>
<gene>
    <name evidence="2" type="ORF">ENG09_05085</name>
</gene>
<evidence type="ECO:0000256" key="1">
    <source>
        <dbReference type="SAM" id="Phobius"/>
    </source>
</evidence>
<organism evidence="2">
    <name type="scientific">Candidatus Syntropharchaeum butanivorans</name>
    <dbReference type="NCBI Taxonomy" id="1839936"/>
    <lineage>
        <taxon>Archaea</taxon>
        <taxon>Methanobacteriati</taxon>
        <taxon>Methanobacteriota</taxon>
        <taxon>Stenosarchaea group</taxon>
        <taxon>Methanomicrobia</taxon>
        <taxon>Methanosarcinales</taxon>
        <taxon>ANME-2 cluster</taxon>
        <taxon>Candidatus Syntropharchaeum</taxon>
    </lineage>
</organism>
<accession>A0A7C1AVS9</accession>
<dbReference type="EMBL" id="DQZR01000216">
    <property type="protein sequence ID" value="HDM36608.1"/>
    <property type="molecule type" value="Genomic_DNA"/>
</dbReference>
<reference evidence="2" key="1">
    <citation type="journal article" date="2020" name="mSystems">
        <title>Genome- and Community-Level Interaction Insights into Carbon Utilization and Element Cycling Functions of Hydrothermarchaeota in Hydrothermal Sediment.</title>
        <authorList>
            <person name="Zhou Z."/>
            <person name="Liu Y."/>
            <person name="Xu W."/>
            <person name="Pan J."/>
            <person name="Luo Z.H."/>
            <person name="Li M."/>
        </authorList>
    </citation>
    <scope>NUCLEOTIDE SEQUENCE [LARGE SCALE GENOMIC DNA]</scope>
    <source>
        <strain evidence="2">HyVt-185</strain>
    </source>
</reference>
<dbReference type="AlphaFoldDB" id="A0A7C1AVS9"/>
<dbReference type="Proteomes" id="UP000885863">
    <property type="component" value="Unassembled WGS sequence"/>
</dbReference>
<proteinExistence type="predicted"/>
<keyword evidence="1" id="KW-1133">Transmembrane helix</keyword>
<feature type="transmembrane region" description="Helical" evidence="1">
    <location>
        <begin position="100"/>
        <end position="122"/>
    </location>
</feature>
<keyword evidence="1" id="KW-0812">Transmembrane</keyword>
<sequence length="127" mass="13438">MIRGLVNKIIPPLLAASVLAVFIVTIASGIRYIALNGAPFDFPYILLILAVMFVTGSVLLGHENDLKTIVRGSVFSVLTSFIIVALIGGVVSFVEDPPAFSLLISAISICMIVSAIILRVFVGFTSS</sequence>
<comment type="caution">
    <text evidence="2">The sequence shown here is derived from an EMBL/GenBank/DDBJ whole genome shotgun (WGS) entry which is preliminary data.</text>
</comment>
<keyword evidence="1" id="KW-0472">Membrane</keyword>
<evidence type="ECO:0000313" key="2">
    <source>
        <dbReference type="EMBL" id="HDM36608.1"/>
    </source>
</evidence>
<evidence type="ECO:0008006" key="3">
    <source>
        <dbReference type="Google" id="ProtNLM"/>
    </source>
</evidence>
<name>A0A7C1AVS9_9EURY</name>
<feature type="transmembrane region" description="Helical" evidence="1">
    <location>
        <begin position="73"/>
        <end position="94"/>
    </location>
</feature>